<dbReference type="STRING" id="1005945.SAMN05216561_103117"/>
<accession>A0A1I3DWX5</accession>
<keyword evidence="1" id="KW-0808">Transferase</keyword>
<dbReference type="Proteomes" id="UP000198649">
    <property type="component" value="Unassembled WGS sequence"/>
</dbReference>
<dbReference type="AlphaFoldDB" id="A0A1I3DWX5"/>
<dbReference type="GO" id="GO:0016779">
    <property type="term" value="F:nucleotidyltransferase activity"/>
    <property type="evidence" value="ECO:0007669"/>
    <property type="project" value="UniProtKB-KW"/>
</dbReference>
<name>A0A1I3DWX5_9ACTN</name>
<dbReference type="InterPro" id="IPR019646">
    <property type="entry name" value="Aminoglyc_AdlTrfase"/>
</dbReference>
<reference evidence="1 2" key="1">
    <citation type="submission" date="2016-10" db="EMBL/GenBank/DDBJ databases">
        <authorList>
            <person name="de Groot N.N."/>
        </authorList>
    </citation>
    <scope>NUCLEOTIDE SEQUENCE [LARGE SCALE GENOMIC DNA]</scope>
    <source>
        <strain evidence="1 2">CGMCC 1.11156</strain>
    </source>
</reference>
<dbReference type="Pfam" id="PF10706">
    <property type="entry name" value="Aminoglyc_resit"/>
    <property type="match status" value="1"/>
</dbReference>
<evidence type="ECO:0000313" key="1">
    <source>
        <dbReference type="EMBL" id="SFH91133.1"/>
    </source>
</evidence>
<dbReference type="RefSeq" id="WP_091110910.1">
    <property type="nucleotide sequence ID" value="NZ_BKAF01000020.1"/>
</dbReference>
<dbReference type="Gene3D" id="3.30.460.40">
    <property type="match status" value="1"/>
</dbReference>
<proteinExistence type="predicted"/>
<keyword evidence="2" id="KW-1185">Reference proteome</keyword>
<evidence type="ECO:0000313" key="2">
    <source>
        <dbReference type="Proteomes" id="UP000198649"/>
    </source>
</evidence>
<dbReference type="OrthoDB" id="4539099at2"/>
<keyword evidence="1" id="KW-0548">Nucleotidyltransferase</keyword>
<sequence length="199" mass="22426">MTSDLGPWEPMAPSEVTDLLRTIDRPWWIAGGWALDLHLGRQTRPHDDTDVLVLRADQLAMQEALVGWDLHAADPPGSLRPWRPGEILPAAVHDVWCRRTPASPWSLQVMIDDAEGGTWTYRRDARIRRPVAELDGGACQGDPRVLSPEIQLLQKSKTPRPKDEADLRVMKHVLDPDQRAWLVRSLTLTSPGHPWLGQL</sequence>
<dbReference type="EMBL" id="FOQG01000003">
    <property type="protein sequence ID" value="SFH91133.1"/>
    <property type="molecule type" value="Genomic_DNA"/>
</dbReference>
<protein>
    <submittedName>
        <fullName evidence="1">Aminoglycoside-2''-adenylyltransferase</fullName>
    </submittedName>
</protein>
<organism evidence="1 2">
    <name type="scientific">Nocardioides psychrotolerans</name>
    <dbReference type="NCBI Taxonomy" id="1005945"/>
    <lineage>
        <taxon>Bacteria</taxon>
        <taxon>Bacillati</taxon>
        <taxon>Actinomycetota</taxon>
        <taxon>Actinomycetes</taxon>
        <taxon>Propionibacteriales</taxon>
        <taxon>Nocardioidaceae</taxon>
        <taxon>Nocardioides</taxon>
    </lineage>
</organism>
<gene>
    <name evidence="1" type="ORF">SAMN05216561_103117</name>
</gene>